<dbReference type="Proteomes" id="UP000593571">
    <property type="component" value="Unassembled WGS sequence"/>
</dbReference>
<organism evidence="1 2">
    <name type="scientific">Rousettus aegyptiacus</name>
    <name type="common">Egyptian fruit bat</name>
    <name type="synonym">Pteropus aegyptiacus</name>
    <dbReference type="NCBI Taxonomy" id="9407"/>
    <lineage>
        <taxon>Eukaryota</taxon>
        <taxon>Metazoa</taxon>
        <taxon>Chordata</taxon>
        <taxon>Craniata</taxon>
        <taxon>Vertebrata</taxon>
        <taxon>Euteleostomi</taxon>
        <taxon>Mammalia</taxon>
        <taxon>Eutheria</taxon>
        <taxon>Laurasiatheria</taxon>
        <taxon>Chiroptera</taxon>
        <taxon>Yinpterochiroptera</taxon>
        <taxon>Pteropodoidea</taxon>
        <taxon>Pteropodidae</taxon>
        <taxon>Rousettinae</taxon>
        <taxon>Rousettus</taxon>
    </lineage>
</organism>
<protein>
    <submittedName>
        <fullName evidence="1">Uncharacterized protein</fullName>
    </submittedName>
</protein>
<evidence type="ECO:0000313" key="2">
    <source>
        <dbReference type="Proteomes" id="UP000593571"/>
    </source>
</evidence>
<name>A0A7J8JGS0_ROUAE</name>
<sequence>MLVGSLGTYVWSNGCFGWFSFPYGNVRLMCAVAVSLPERTKRRCASLAMWHSSFPLNLDGQRFMYNIPLMKPHTFFLCDLKHYSLKSKVQRGNIRALSPAILLGVRILCSFQSSLRESRGRGLPKGGGQEGPEAKNRQLIRTCLLLSQLDVVLL</sequence>
<comment type="caution">
    <text evidence="1">The sequence shown here is derived from an EMBL/GenBank/DDBJ whole genome shotgun (WGS) entry which is preliminary data.</text>
</comment>
<accession>A0A7J8JGS0</accession>
<dbReference type="EMBL" id="JACASE010000002">
    <property type="protein sequence ID" value="KAF6495888.1"/>
    <property type="molecule type" value="Genomic_DNA"/>
</dbReference>
<proteinExistence type="predicted"/>
<dbReference type="AlphaFoldDB" id="A0A7J8JGS0"/>
<gene>
    <name evidence="1" type="ORF">HJG63_010208</name>
</gene>
<keyword evidence="2" id="KW-1185">Reference proteome</keyword>
<evidence type="ECO:0000313" key="1">
    <source>
        <dbReference type="EMBL" id="KAF6495888.1"/>
    </source>
</evidence>
<reference evidence="1 2" key="1">
    <citation type="journal article" date="2020" name="Nature">
        <title>Six reference-quality genomes reveal evolution of bat adaptations.</title>
        <authorList>
            <person name="Jebb D."/>
            <person name="Huang Z."/>
            <person name="Pippel M."/>
            <person name="Hughes G.M."/>
            <person name="Lavrichenko K."/>
            <person name="Devanna P."/>
            <person name="Winkler S."/>
            <person name="Jermiin L.S."/>
            <person name="Skirmuntt E.C."/>
            <person name="Katzourakis A."/>
            <person name="Burkitt-Gray L."/>
            <person name="Ray D.A."/>
            <person name="Sullivan K.A.M."/>
            <person name="Roscito J.G."/>
            <person name="Kirilenko B.M."/>
            <person name="Davalos L.M."/>
            <person name="Corthals A.P."/>
            <person name="Power M.L."/>
            <person name="Jones G."/>
            <person name="Ransome R.D."/>
            <person name="Dechmann D.K.N."/>
            <person name="Locatelli A.G."/>
            <person name="Puechmaille S.J."/>
            <person name="Fedrigo O."/>
            <person name="Jarvis E.D."/>
            <person name="Hiller M."/>
            <person name="Vernes S.C."/>
            <person name="Myers E.W."/>
            <person name="Teeling E.C."/>
        </authorList>
    </citation>
    <scope>NUCLEOTIDE SEQUENCE [LARGE SCALE GENOMIC DNA]</scope>
    <source>
        <strain evidence="1">MRouAeg1</strain>
        <tissue evidence="1">Muscle</tissue>
    </source>
</reference>